<sequence>MDVNSTSIRDTFVPAFDNPELTPFTGDFSRYSAPNAYNLLENAVGRYGFPDDPTIVDDLRTLGLLRSDGTLTYPSGDPSLDKITDLADQTLEH</sequence>
<dbReference type="RefSeq" id="WP_330135860.1">
    <property type="nucleotide sequence ID" value="NZ_JAUTXY010000014.1"/>
</dbReference>
<evidence type="ECO:0000313" key="1">
    <source>
        <dbReference type="EMBL" id="MEE2060674.1"/>
    </source>
</evidence>
<dbReference type="Proteomes" id="UP001336020">
    <property type="component" value="Unassembled WGS sequence"/>
</dbReference>
<name>A0ABU7LHE4_9NOCA</name>
<gene>
    <name evidence="1" type="ORF">Q7514_24445</name>
</gene>
<evidence type="ECO:0000313" key="2">
    <source>
        <dbReference type="Proteomes" id="UP001336020"/>
    </source>
</evidence>
<accession>A0ABU7LHE4</accession>
<dbReference type="EMBL" id="JAUTXY010000014">
    <property type="protein sequence ID" value="MEE2060674.1"/>
    <property type="molecule type" value="Genomic_DNA"/>
</dbReference>
<comment type="caution">
    <text evidence="1">The sequence shown here is derived from an EMBL/GenBank/DDBJ whole genome shotgun (WGS) entry which is preliminary data.</text>
</comment>
<keyword evidence="2" id="KW-1185">Reference proteome</keyword>
<proteinExistence type="predicted"/>
<reference evidence="1 2" key="1">
    <citation type="submission" date="2023-07" db="EMBL/GenBank/DDBJ databases">
        <authorList>
            <person name="Girao M."/>
            <person name="Carvalho M.F."/>
        </authorList>
    </citation>
    <scope>NUCLEOTIDE SEQUENCE [LARGE SCALE GENOMIC DNA]</scope>
    <source>
        <strain evidence="1 2">YIM65754</strain>
    </source>
</reference>
<protein>
    <submittedName>
        <fullName evidence="1">Uncharacterized protein</fullName>
    </submittedName>
</protein>
<organism evidence="1 2">
    <name type="scientific">Rhodococcus artemisiae</name>
    <dbReference type="NCBI Taxonomy" id="714159"/>
    <lineage>
        <taxon>Bacteria</taxon>
        <taxon>Bacillati</taxon>
        <taxon>Actinomycetota</taxon>
        <taxon>Actinomycetes</taxon>
        <taxon>Mycobacteriales</taxon>
        <taxon>Nocardiaceae</taxon>
        <taxon>Rhodococcus</taxon>
    </lineage>
</organism>